<dbReference type="Proteomes" id="UP000295506">
    <property type="component" value="Unassembled WGS sequence"/>
</dbReference>
<accession>A0A126QPF5</accession>
<reference evidence="8 10" key="1">
    <citation type="journal article" date="2016" name="Front. Microbiol.">
        <title>Genome Sequence of the Piezophilic, Mesophilic Sulfate-Reducing Bacterium Desulfovibrio indicus J2T.</title>
        <authorList>
            <person name="Cao J."/>
            <person name="Maignien L."/>
            <person name="Shao Z."/>
            <person name="Alain K."/>
            <person name="Jebbar M."/>
        </authorList>
    </citation>
    <scope>NUCLEOTIDE SEQUENCE [LARGE SCALE GENOMIC DNA]</scope>
    <source>
        <strain evidence="8 10">J2</strain>
    </source>
</reference>
<dbReference type="OrthoDB" id="5198800at2"/>
<dbReference type="RefSeq" id="WP_066804610.1">
    <property type="nucleotide sequence ID" value="NZ_CAUVXY020000015.1"/>
</dbReference>
<dbReference type="PANTHER" id="PTHR35794:SF2">
    <property type="entry name" value="CELL DIVISION PROTEIN DIVIVA"/>
    <property type="match status" value="1"/>
</dbReference>
<evidence type="ECO:0000256" key="2">
    <source>
        <dbReference type="ARBA" id="ARBA00009008"/>
    </source>
</evidence>
<dbReference type="KEGG" id="dej:AWY79_12860"/>
<keyword evidence="10" id="KW-1185">Reference proteome</keyword>
<dbReference type="EMBL" id="SOBK01000009">
    <property type="protein sequence ID" value="TDT87207.1"/>
    <property type="molecule type" value="Genomic_DNA"/>
</dbReference>
<dbReference type="Pfam" id="PF05103">
    <property type="entry name" value="DivIVA"/>
    <property type="match status" value="1"/>
</dbReference>
<proteinExistence type="inferred from homology"/>
<dbReference type="NCBIfam" id="TIGR03544">
    <property type="entry name" value="DivI1A_domain"/>
    <property type="match status" value="1"/>
</dbReference>
<dbReference type="PANTHER" id="PTHR35794">
    <property type="entry name" value="CELL DIVISION PROTEIN DIVIVA"/>
    <property type="match status" value="1"/>
</dbReference>
<keyword evidence="6" id="KW-0131">Cell cycle</keyword>
<evidence type="ECO:0000313" key="11">
    <source>
        <dbReference type="Proteomes" id="UP000295506"/>
    </source>
</evidence>
<sequence length="167" mass="19429">MTVSKIDLLNKQFSKSVLGYSRTEVDQFMLELAEVLGDAADAHKEMRKKIKRLEAALKEYRQRDETLRDTLMSTQKMVDDLKVAASREAQLILDEARAKADDTVRKGHNRLAQIHEEIESLKRSRTQFEVQLKGMLNAHLEMLERSDPERDKVEEIESKLKYLKKVE</sequence>
<evidence type="ECO:0000256" key="6">
    <source>
        <dbReference type="ARBA" id="ARBA00023306"/>
    </source>
</evidence>
<dbReference type="GO" id="GO:0051301">
    <property type="term" value="P:cell division"/>
    <property type="evidence" value="ECO:0007669"/>
    <property type="project" value="UniProtKB-KW"/>
</dbReference>
<evidence type="ECO:0000256" key="1">
    <source>
        <dbReference type="ARBA" id="ARBA00004496"/>
    </source>
</evidence>
<dbReference type="InterPro" id="IPR019933">
    <property type="entry name" value="DivIVA_domain"/>
</dbReference>
<dbReference type="GO" id="GO:0005737">
    <property type="term" value="C:cytoplasm"/>
    <property type="evidence" value="ECO:0007669"/>
    <property type="project" value="UniProtKB-SubCell"/>
</dbReference>
<feature type="coiled-coil region" evidence="7">
    <location>
        <begin position="36"/>
        <end position="70"/>
    </location>
</feature>
<evidence type="ECO:0000313" key="10">
    <source>
        <dbReference type="Proteomes" id="UP000055611"/>
    </source>
</evidence>
<dbReference type="InterPro" id="IPR007793">
    <property type="entry name" value="DivIVA_fam"/>
</dbReference>
<gene>
    <name evidence="8" type="ORF">AWY79_12860</name>
    <name evidence="9" type="ORF">EDC59_10994</name>
</gene>
<reference evidence="9 11" key="2">
    <citation type="submission" date="2019-03" db="EMBL/GenBank/DDBJ databases">
        <title>Genomic Encyclopedia of Type Strains, Phase IV (KMG-IV): sequencing the most valuable type-strain genomes for metagenomic binning, comparative biology and taxonomic classification.</title>
        <authorList>
            <person name="Goeker M."/>
        </authorList>
    </citation>
    <scope>NUCLEOTIDE SEQUENCE [LARGE SCALE GENOMIC DNA]</scope>
    <source>
        <strain evidence="9 11">DSM 101483</strain>
    </source>
</reference>
<evidence type="ECO:0000256" key="7">
    <source>
        <dbReference type="SAM" id="Coils"/>
    </source>
</evidence>
<dbReference type="Gene3D" id="6.10.250.660">
    <property type="match status" value="1"/>
</dbReference>
<evidence type="ECO:0000313" key="9">
    <source>
        <dbReference type="EMBL" id="TDT87207.1"/>
    </source>
</evidence>
<name>A0A126QPF5_9BACT</name>
<dbReference type="Proteomes" id="UP000055611">
    <property type="component" value="Chromosome"/>
</dbReference>
<keyword evidence="3" id="KW-0963">Cytoplasm</keyword>
<dbReference type="AlphaFoldDB" id="A0A126QPF5"/>
<keyword evidence="5 7" id="KW-0175">Coiled coil</keyword>
<keyword evidence="4 9" id="KW-0132">Cell division</keyword>
<organism evidence="9 11">
    <name type="scientific">Pseudodesulfovibrio indicus</name>
    <dbReference type="NCBI Taxonomy" id="1716143"/>
    <lineage>
        <taxon>Bacteria</taxon>
        <taxon>Pseudomonadati</taxon>
        <taxon>Thermodesulfobacteriota</taxon>
        <taxon>Desulfovibrionia</taxon>
        <taxon>Desulfovibrionales</taxon>
        <taxon>Desulfovibrionaceae</taxon>
    </lineage>
</organism>
<protein>
    <submittedName>
        <fullName evidence="8">Arabinan synthesis protein</fullName>
    </submittedName>
    <submittedName>
        <fullName evidence="9">Cell division initiation protein</fullName>
    </submittedName>
</protein>
<dbReference type="EMBL" id="CP014206">
    <property type="protein sequence ID" value="AMK11940.1"/>
    <property type="molecule type" value="Genomic_DNA"/>
</dbReference>
<evidence type="ECO:0000256" key="5">
    <source>
        <dbReference type="ARBA" id="ARBA00023054"/>
    </source>
</evidence>
<comment type="similarity">
    <text evidence="2">Belongs to the DivIVA family.</text>
</comment>
<comment type="subcellular location">
    <subcellularLocation>
        <location evidence="1">Cytoplasm</location>
    </subcellularLocation>
</comment>
<evidence type="ECO:0000256" key="3">
    <source>
        <dbReference type="ARBA" id="ARBA00022490"/>
    </source>
</evidence>
<evidence type="ECO:0000313" key="8">
    <source>
        <dbReference type="EMBL" id="AMK11940.1"/>
    </source>
</evidence>
<evidence type="ECO:0000256" key="4">
    <source>
        <dbReference type="ARBA" id="ARBA00022618"/>
    </source>
</evidence>